<keyword evidence="3" id="KW-1185">Reference proteome</keyword>
<dbReference type="AlphaFoldDB" id="A0A835XQX1"/>
<dbReference type="EMBL" id="JAEHOE010000073">
    <property type="protein sequence ID" value="KAG2489482.1"/>
    <property type="molecule type" value="Genomic_DNA"/>
</dbReference>
<comment type="caution">
    <text evidence="2">The sequence shown here is derived from an EMBL/GenBank/DDBJ whole genome shotgun (WGS) entry which is preliminary data.</text>
</comment>
<protein>
    <submittedName>
        <fullName evidence="2">Uncharacterized protein</fullName>
    </submittedName>
</protein>
<dbReference type="OrthoDB" id="538153at2759"/>
<organism evidence="2 3">
    <name type="scientific">Edaphochlamys debaryana</name>
    <dbReference type="NCBI Taxonomy" id="47281"/>
    <lineage>
        <taxon>Eukaryota</taxon>
        <taxon>Viridiplantae</taxon>
        <taxon>Chlorophyta</taxon>
        <taxon>core chlorophytes</taxon>
        <taxon>Chlorophyceae</taxon>
        <taxon>CS clade</taxon>
        <taxon>Chlamydomonadales</taxon>
        <taxon>Chlamydomonadales incertae sedis</taxon>
        <taxon>Edaphochlamys</taxon>
    </lineage>
</organism>
<sequence>MANDEVLARQLQKQLDAEHAGISQGKGRLEESDRDYARRVQEEVNLEAAFDAATAVVNAKEGINLPYAPNPPPQPLRKLCQTQPVGPAPVKK</sequence>
<name>A0A835XQX1_9CHLO</name>
<feature type="region of interest" description="Disordered" evidence="1">
    <location>
        <begin position="66"/>
        <end position="92"/>
    </location>
</feature>
<evidence type="ECO:0000256" key="1">
    <source>
        <dbReference type="SAM" id="MobiDB-lite"/>
    </source>
</evidence>
<proteinExistence type="predicted"/>
<dbReference type="Proteomes" id="UP000612055">
    <property type="component" value="Unassembled WGS sequence"/>
</dbReference>
<reference evidence="2" key="1">
    <citation type="journal article" date="2020" name="bioRxiv">
        <title>Comparative genomics of Chlamydomonas.</title>
        <authorList>
            <person name="Craig R.J."/>
            <person name="Hasan A.R."/>
            <person name="Ness R.W."/>
            <person name="Keightley P.D."/>
        </authorList>
    </citation>
    <scope>NUCLEOTIDE SEQUENCE</scope>
    <source>
        <strain evidence="2">CCAP 11/70</strain>
    </source>
</reference>
<feature type="region of interest" description="Disordered" evidence="1">
    <location>
        <begin position="13"/>
        <end position="34"/>
    </location>
</feature>
<gene>
    <name evidence="2" type="ORF">HYH03_012118</name>
</gene>
<evidence type="ECO:0000313" key="3">
    <source>
        <dbReference type="Proteomes" id="UP000612055"/>
    </source>
</evidence>
<evidence type="ECO:0000313" key="2">
    <source>
        <dbReference type="EMBL" id="KAG2489482.1"/>
    </source>
</evidence>
<accession>A0A835XQX1</accession>